<keyword evidence="6" id="KW-1185">Reference proteome</keyword>
<dbReference type="EMBL" id="JAHOPC010000029">
    <property type="protein sequence ID" value="MBU8869192.1"/>
    <property type="molecule type" value="Genomic_DNA"/>
</dbReference>
<dbReference type="Pfam" id="PF00436">
    <property type="entry name" value="SSB"/>
    <property type="match status" value="1"/>
</dbReference>
<feature type="compositionally biased region" description="Acidic residues" evidence="4">
    <location>
        <begin position="102"/>
        <end position="112"/>
    </location>
</feature>
<evidence type="ECO:0000313" key="5">
    <source>
        <dbReference type="EMBL" id="MBU8869192.1"/>
    </source>
</evidence>
<comment type="caution">
    <text evidence="5">The sequence shown here is derived from an EMBL/GenBank/DDBJ whole genome shotgun (WGS) entry which is preliminary data.</text>
</comment>
<dbReference type="PANTHER" id="PTHR10302:SF27">
    <property type="entry name" value="SINGLE-STRANDED DNA-BINDING PROTEIN"/>
    <property type="match status" value="1"/>
</dbReference>
<feature type="region of interest" description="Disordered" evidence="4">
    <location>
        <begin position="37"/>
        <end position="129"/>
    </location>
</feature>
<keyword evidence="1 2" id="KW-0238">DNA-binding</keyword>
<evidence type="ECO:0000256" key="3">
    <source>
        <dbReference type="RuleBase" id="RU000524"/>
    </source>
</evidence>
<dbReference type="InterPro" id="IPR011344">
    <property type="entry name" value="ssDNA-bd"/>
</dbReference>
<dbReference type="InterPro" id="IPR000424">
    <property type="entry name" value="Primosome_PriB/ssb"/>
</dbReference>
<reference evidence="5 6" key="1">
    <citation type="submission" date="2021-06" db="EMBL/GenBank/DDBJ databases">
        <authorList>
            <person name="Jeong J.W."/>
        </authorList>
    </citation>
    <scope>NUCLEOTIDE SEQUENCE [LARGE SCALE GENOMIC DNA]</scope>
    <source>
        <strain evidence="5 6">MMS21-TAE1-1</strain>
    </source>
</reference>
<dbReference type="RefSeq" id="WP_216927695.1">
    <property type="nucleotide sequence ID" value="NZ_JAHOPC010000029.1"/>
</dbReference>
<evidence type="ECO:0000256" key="2">
    <source>
        <dbReference type="PROSITE-ProRule" id="PRU00252"/>
    </source>
</evidence>
<evidence type="ECO:0000313" key="6">
    <source>
        <dbReference type="Proteomes" id="UP000824166"/>
    </source>
</evidence>
<evidence type="ECO:0000256" key="1">
    <source>
        <dbReference type="HAMAP-Rule" id="MF_00984"/>
    </source>
</evidence>
<dbReference type="CDD" id="cd04496">
    <property type="entry name" value="SSB_OBF"/>
    <property type="match status" value="1"/>
</dbReference>
<sequence length="256" mass="27235">MTSTEAFKAWEAEERFRLSGRRQDDLEEFGRIANPSARINVPVTDPYNDAAAGEDYGTAPAGDAPVMPGLPDWPVGTALGYPFTDTPATHDLPGEEGSGDVYADETQDEPEAAAEPTEAPASGAGTRAGESVTVIGNLVADPRLKELGSGSVVANFTIASTPRVFDETTQQWKDGKTVFLRASAWNDTGRHASASLTKGSRVIAVGRIKSRTFEGKDGRSRTVEELVVEDVAVSLRFQTAAIDRGHRRAGEDRAAG</sequence>
<protein>
    <recommendedName>
        <fullName evidence="1 3">Single-stranded DNA-binding protein</fullName>
        <shortName evidence="1">SSB</shortName>
    </recommendedName>
</protein>
<dbReference type="Proteomes" id="UP000824166">
    <property type="component" value="Unassembled WGS sequence"/>
</dbReference>
<comment type="caution">
    <text evidence="1">Lacks conserved residue(s) required for the propagation of feature annotation.</text>
</comment>
<accession>A0ABS6ICU3</accession>
<name>A0ABS6ICU3_9MICC</name>
<dbReference type="PROSITE" id="PS50935">
    <property type="entry name" value="SSB"/>
    <property type="match status" value="1"/>
</dbReference>
<gene>
    <name evidence="5" type="primary">ssb</name>
    <name evidence="5" type="ORF">KSW38_23115</name>
</gene>
<dbReference type="PANTHER" id="PTHR10302">
    <property type="entry name" value="SINGLE-STRANDED DNA-BINDING PROTEIN"/>
    <property type="match status" value="1"/>
</dbReference>
<dbReference type="HAMAP" id="MF_00984">
    <property type="entry name" value="SSB"/>
    <property type="match status" value="1"/>
</dbReference>
<proteinExistence type="inferred from homology"/>
<dbReference type="GO" id="GO:0003677">
    <property type="term" value="F:DNA binding"/>
    <property type="evidence" value="ECO:0007669"/>
    <property type="project" value="UniProtKB-KW"/>
</dbReference>
<comment type="subunit">
    <text evidence="1">Homotetramer.</text>
</comment>
<dbReference type="NCBIfam" id="TIGR00621">
    <property type="entry name" value="ssb"/>
    <property type="match status" value="1"/>
</dbReference>
<organism evidence="5 6">
    <name type="scientific">Paenarthrobacter aromaticivorans</name>
    <dbReference type="NCBI Taxonomy" id="2849150"/>
    <lineage>
        <taxon>Bacteria</taxon>
        <taxon>Bacillati</taxon>
        <taxon>Actinomycetota</taxon>
        <taxon>Actinomycetes</taxon>
        <taxon>Micrococcales</taxon>
        <taxon>Micrococcaceae</taxon>
        <taxon>Paenarthrobacter</taxon>
    </lineage>
</organism>
<evidence type="ECO:0000256" key="4">
    <source>
        <dbReference type="SAM" id="MobiDB-lite"/>
    </source>
</evidence>